<protein>
    <submittedName>
        <fullName evidence="1">Uncharacterized protein</fullName>
    </submittedName>
</protein>
<reference evidence="1 2" key="1">
    <citation type="journal article" date="2018" name="Front. Plant Sci.">
        <title>Red Clover (Trifolium pratense) and Zigzag Clover (T. medium) - A Picture of Genomic Similarities and Differences.</title>
        <authorList>
            <person name="Dluhosova J."/>
            <person name="Istvanek J."/>
            <person name="Nedelnik J."/>
            <person name="Repkova J."/>
        </authorList>
    </citation>
    <scope>NUCLEOTIDE SEQUENCE [LARGE SCALE GENOMIC DNA]</scope>
    <source>
        <strain evidence="2">cv. 10/8</strain>
        <tissue evidence="1">Leaf</tissue>
    </source>
</reference>
<organism evidence="1 2">
    <name type="scientific">Trifolium medium</name>
    <dbReference type="NCBI Taxonomy" id="97028"/>
    <lineage>
        <taxon>Eukaryota</taxon>
        <taxon>Viridiplantae</taxon>
        <taxon>Streptophyta</taxon>
        <taxon>Embryophyta</taxon>
        <taxon>Tracheophyta</taxon>
        <taxon>Spermatophyta</taxon>
        <taxon>Magnoliopsida</taxon>
        <taxon>eudicotyledons</taxon>
        <taxon>Gunneridae</taxon>
        <taxon>Pentapetalae</taxon>
        <taxon>rosids</taxon>
        <taxon>fabids</taxon>
        <taxon>Fabales</taxon>
        <taxon>Fabaceae</taxon>
        <taxon>Papilionoideae</taxon>
        <taxon>50 kb inversion clade</taxon>
        <taxon>NPAAA clade</taxon>
        <taxon>Hologalegina</taxon>
        <taxon>IRL clade</taxon>
        <taxon>Trifolieae</taxon>
        <taxon>Trifolium</taxon>
    </lineage>
</organism>
<dbReference type="AlphaFoldDB" id="A0A392SI16"/>
<dbReference type="Proteomes" id="UP000265520">
    <property type="component" value="Unassembled WGS sequence"/>
</dbReference>
<proteinExistence type="predicted"/>
<evidence type="ECO:0000313" key="1">
    <source>
        <dbReference type="EMBL" id="MCI48087.1"/>
    </source>
</evidence>
<keyword evidence="2" id="KW-1185">Reference proteome</keyword>
<name>A0A392SI16_9FABA</name>
<accession>A0A392SI16</accession>
<comment type="caution">
    <text evidence="1">The sequence shown here is derived from an EMBL/GenBank/DDBJ whole genome shotgun (WGS) entry which is preliminary data.</text>
</comment>
<dbReference type="EMBL" id="LXQA010381444">
    <property type="protein sequence ID" value="MCI48087.1"/>
    <property type="molecule type" value="Genomic_DNA"/>
</dbReference>
<evidence type="ECO:0000313" key="2">
    <source>
        <dbReference type="Proteomes" id="UP000265520"/>
    </source>
</evidence>
<sequence>MISCIDSASFWASDSLNWPAFNPFWNAATNISWFRLETFMVSSLKRARNSLSDSPCLWRMPNKAVAVTCTCLLPENWCMSFLWKSAYPVTE</sequence>
<feature type="non-terminal residue" evidence="1">
    <location>
        <position position="91"/>
    </location>
</feature>